<dbReference type="RefSeq" id="WP_236091421.1">
    <property type="nucleotide sequence ID" value="NZ_JAKGSG010000066.1"/>
</dbReference>
<evidence type="ECO:0000313" key="3">
    <source>
        <dbReference type="Proteomes" id="UP001165405"/>
    </source>
</evidence>
<gene>
    <name evidence="2" type="ORF">L1785_22170</name>
</gene>
<evidence type="ECO:0000313" key="2">
    <source>
        <dbReference type="EMBL" id="MCF4123671.1"/>
    </source>
</evidence>
<dbReference type="Proteomes" id="UP001165405">
    <property type="component" value="Unassembled WGS sequence"/>
</dbReference>
<dbReference type="EMBL" id="JAKGSG010000066">
    <property type="protein sequence ID" value="MCF4123671.1"/>
    <property type="molecule type" value="Genomic_DNA"/>
</dbReference>
<evidence type="ECO:0000256" key="1">
    <source>
        <dbReference type="SAM" id="MobiDB-lite"/>
    </source>
</evidence>
<keyword evidence="3" id="KW-1185">Reference proteome</keyword>
<feature type="region of interest" description="Disordered" evidence="1">
    <location>
        <begin position="89"/>
        <end position="112"/>
    </location>
</feature>
<sequence length="112" mass="12749">MRERDGIYWWPPGQPLNSSMPQRVPVKPQGNINVIVRLEWPEHDEWVPGRAIRWRDGCVMVLCYPPGAPSSTDELIVWLRARDVYTSIPRRPKPARPLWGPKAQKPAASGGT</sequence>
<comment type="caution">
    <text evidence="2">The sequence shown here is derived from an EMBL/GenBank/DDBJ whole genome shotgun (WGS) entry which is preliminary data.</text>
</comment>
<reference evidence="2" key="1">
    <citation type="submission" date="2022-01" db="EMBL/GenBank/DDBJ databases">
        <title>Antribacter sp. nov., isolated from Guizhou of China.</title>
        <authorList>
            <person name="Chengliang C."/>
            <person name="Ya Z."/>
        </authorList>
    </citation>
    <scope>NUCLEOTIDE SEQUENCE</scope>
    <source>
        <strain evidence="2">KLBMP 9083</strain>
    </source>
</reference>
<proteinExistence type="predicted"/>
<name>A0AA41QII8_9MICO</name>
<dbReference type="AlphaFoldDB" id="A0AA41QII8"/>
<organism evidence="2 3">
    <name type="scientific">Antribacter soli</name>
    <dbReference type="NCBI Taxonomy" id="2910976"/>
    <lineage>
        <taxon>Bacteria</taxon>
        <taxon>Bacillati</taxon>
        <taxon>Actinomycetota</taxon>
        <taxon>Actinomycetes</taxon>
        <taxon>Micrococcales</taxon>
        <taxon>Promicromonosporaceae</taxon>
        <taxon>Antribacter</taxon>
    </lineage>
</organism>
<protein>
    <submittedName>
        <fullName evidence="2">Uncharacterized protein</fullName>
    </submittedName>
</protein>
<accession>A0AA41QII8</accession>